<dbReference type="Proteomes" id="UP000696573">
    <property type="component" value="Unassembled WGS sequence"/>
</dbReference>
<reference evidence="1" key="1">
    <citation type="submission" date="2021-10" db="EMBL/GenBank/DDBJ databases">
        <authorList>
            <person name="Piombo E."/>
        </authorList>
    </citation>
    <scope>NUCLEOTIDE SEQUENCE</scope>
</reference>
<accession>A0A9N9VL67</accession>
<protein>
    <submittedName>
        <fullName evidence="1">Uncharacterized protein</fullName>
    </submittedName>
</protein>
<evidence type="ECO:0000313" key="2">
    <source>
        <dbReference type="Proteomes" id="UP000696573"/>
    </source>
</evidence>
<dbReference type="OrthoDB" id="10352175at2759"/>
<comment type="caution">
    <text evidence="1">The sequence shown here is derived from an EMBL/GenBank/DDBJ whole genome shotgun (WGS) entry which is preliminary data.</text>
</comment>
<proteinExistence type="predicted"/>
<organism evidence="1 2">
    <name type="scientific">Clonostachys rhizophaga</name>
    <dbReference type="NCBI Taxonomy" id="160324"/>
    <lineage>
        <taxon>Eukaryota</taxon>
        <taxon>Fungi</taxon>
        <taxon>Dikarya</taxon>
        <taxon>Ascomycota</taxon>
        <taxon>Pezizomycotina</taxon>
        <taxon>Sordariomycetes</taxon>
        <taxon>Hypocreomycetidae</taxon>
        <taxon>Hypocreales</taxon>
        <taxon>Bionectriaceae</taxon>
        <taxon>Clonostachys</taxon>
    </lineage>
</organism>
<keyword evidence="2" id="KW-1185">Reference proteome</keyword>
<dbReference type="EMBL" id="CABFNQ020000710">
    <property type="protein sequence ID" value="CAH0025469.1"/>
    <property type="molecule type" value="Genomic_DNA"/>
</dbReference>
<dbReference type="AlphaFoldDB" id="A0A9N9VL67"/>
<evidence type="ECO:0000313" key="1">
    <source>
        <dbReference type="EMBL" id="CAH0025469.1"/>
    </source>
</evidence>
<gene>
    <name evidence="1" type="ORF">CRHIZ90672A_00008260</name>
</gene>
<name>A0A9N9VL67_9HYPO</name>
<sequence length="135" mass="15061">MAMYKNTSPCFVRAWGLLRDRQWCNPFVWGKDLLSISINSHHNGRASKNNKVPVLLKPGGMVDARGLDASVGATIHHPTTAGRTCLAFSPSVSFGRWAEWILWLPSPYRTVYVNPLTTSPPKTRVPRSYKPLADV</sequence>